<organism evidence="4 5">
    <name type="scientific">Candidatus Scatomorpha intestinavium</name>
    <dbReference type="NCBI Taxonomy" id="2840922"/>
    <lineage>
        <taxon>Bacteria</taxon>
        <taxon>Bacillati</taxon>
        <taxon>Bacillota</taxon>
        <taxon>Clostridia</taxon>
        <taxon>Eubacteriales</taxon>
        <taxon>Candidatus Scatomorpha</taxon>
    </lineage>
</organism>
<comment type="caution">
    <text evidence="4">The sequence shown here is derived from an EMBL/GenBank/DDBJ whole genome shotgun (WGS) entry which is preliminary data.</text>
</comment>
<feature type="chain" id="PRO_5038843729" evidence="2">
    <location>
        <begin position="20"/>
        <end position="389"/>
    </location>
</feature>
<feature type="signal peptide" evidence="2">
    <location>
        <begin position="1"/>
        <end position="19"/>
    </location>
</feature>
<dbReference type="PROSITE" id="PS51257">
    <property type="entry name" value="PROKAR_LIPOPROTEIN"/>
    <property type="match status" value="1"/>
</dbReference>
<evidence type="ECO:0000313" key="5">
    <source>
        <dbReference type="Proteomes" id="UP000824262"/>
    </source>
</evidence>
<dbReference type="InterPro" id="IPR021729">
    <property type="entry name" value="DUF3298"/>
</dbReference>
<feature type="domain" description="DUF3298" evidence="3">
    <location>
        <begin position="193"/>
        <end position="264"/>
    </location>
</feature>
<dbReference type="AlphaFoldDB" id="A0A9D0ZEY3"/>
<name>A0A9D0ZEY3_9FIRM</name>
<dbReference type="Gene3D" id="3.90.640.20">
    <property type="entry name" value="Heat-shock cognate protein, ATPase"/>
    <property type="match status" value="1"/>
</dbReference>
<evidence type="ECO:0000259" key="3">
    <source>
        <dbReference type="Pfam" id="PF11738"/>
    </source>
</evidence>
<dbReference type="Gene3D" id="3.30.565.40">
    <property type="entry name" value="Fervidobacterium nodosum Rt17-B1 like"/>
    <property type="match status" value="1"/>
</dbReference>
<dbReference type="EMBL" id="DVGA01000085">
    <property type="protein sequence ID" value="HIQ79198.1"/>
    <property type="molecule type" value="Genomic_DNA"/>
</dbReference>
<proteinExistence type="predicted"/>
<sequence length="389" mass="42263">MKKRIIPLLLSVFMLLSLAACGGDVPAETSTPSPTPTPEAAPSLSPSTEPIAEENEAPAIISFSYESELLDSEGIIMLTAQSVVPDVSIPGNDEAAGRIEEALSPLLEVSSEKKQEYLDLAKDDYDLLSEDGKLLWGGYFIYNSAEAVRADAELLSVKYSVIDFTGGVQEAYSEHGACFDVQTGERLTAADLTDDLNALKVAVRTEILDEAGDNSRYFDVEAFADTVLDGDQWYLGEDGLTVFANVYQIGTFNEGQVEFELDYDELTGLIDERWFPDNGHAGTLSVSFENHGFEELDSLELDSGADTWYILSSADLENVTLSRVEMDEEGEYVRGEELGFYAELGAGECLSITAYFMDTPQLAISTSAGEYLIAQSGKDSSLLLIPVDL</sequence>
<dbReference type="InterPro" id="IPR037126">
    <property type="entry name" value="PdaC/RsiV-like_sf"/>
</dbReference>
<feature type="compositionally biased region" description="Low complexity" evidence="1">
    <location>
        <begin position="40"/>
        <end position="49"/>
    </location>
</feature>
<evidence type="ECO:0000256" key="1">
    <source>
        <dbReference type="SAM" id="MobiDB-lite"/>
    </source>
</evidence>
<dbReference type="Pfam" id="PF11738">
    <property type="entry name" value="DUF3298"/>
    <property type="match status" value="1"/>
</dbReference>
<keyword evidence="2" id="KW-0732">Signal</keyword>
<protein>
    <submittedName>
        <fullName evidence="4">DUF3298 domain-containing protein</fullName>
    </submittedName>
</protein>
<dbReference type="Proteomes" id="UP000824262">
    <property type="component" value="Unassembled WGS sequence"/>
</dbReference>
<feature type="region of interest" description="Disordered" evidence="1">
    <location>
        <begin position="25"/>
        <end position="49"/>
    </location>
</feature>
<reference evidence="4" key="2">
    <citation type="journal article" date="2021" name="PeerJ">
        <title>Extensive microbial diversity within the chicken gut microbiome revealed by metagenomics and culture.</title>
        <authorList>
            <person name="Gilroy R."/>
            <person name="Ravi A."/>
            <person name="Getino M."/>
            <person name="Pursley I."/>
            <person name="Horton D.L."/>
            <person name="Alikhan N.F."/>
            <person name="Baker D."/>
            <person name="Gharbi K."/>
            <person name="Hall N."/>
            <person name="Watson M."/>
            <person name="Adriaenssens E.M."/>
            <person name="Foster-Nyarko E."/>
            <person name="Jarju S."/>
            <person name="Secka A."/>
            <person name="Antonio M."/>
            <person name="Oren A."/>
            <person name="Chaudhuri R.R."/>
            <person name="La Ragione R."/>
            <person name="Hildebrand F."/>
            <person name="Pallen M.J."/>
        </authorList>
    </citation>
    <scope>NUCLEOTIDE SEQUENCE</scope>
    <source>
        <strain evidence="4">ChiBcolR7-354</strain>
    </source>
</reference>
<evidence type="ECO:0000313" key="4">
    <source>
        <dbReference type="EMBL" id="HIQ79198.1"/>
    </source>
</evidence>
<gene>
    <name evidence="4" type="ORF">IAB77_08060</name>
</gene>
<reference evidence="4" key="1">
    <citation type="submission" date="2020-10" db="EMBL/GenBank/DDBJ databases">
        <authorList>
            <person name="Gilroy R."/>
        </authorList>
    </citation>
    <scope>NUCLEOTIDE SEQUENCE</scope>
    <source>
        <strain evidence="4">ChiBcolR7-354</strain>
    </source>
</reference>
<accession>A0A9D0ZEY3</accession>
<evidence type="ECO:0000256" key="2">
    <source>
        <dbReference type="SAM" id="SignalP"/>
    </source>
</evidence>